<reference evidence="2 3" key="1">
    <citation type="submission" date="2020-04" db="EMBL/GenBank/DDBJ databases">
        <title>Paraburkholderia sp. RP-4-7 isolated from soil.</title>
        <authorList>
            <person name="Dahal R.H."/>
        </authorList>
    </citation>
    <scope>NUCLEOTIDE SEQUENCE [LARGE SCALE GENOMIC DNA]</scope>
    <source>
        <strain evidence="2 3">RP-4-7</strain>
    </source>
</reference>
<proteinExistence type="predicted"/>
<organism evidence="2 3">
    <name type="scientific">Paraburkholderia polaris</name>
    <dbReference type="NCBI Taxonomy" id="2728848"/>
    <lineage>
        <taxon>Bacteria</taxon>
        <taxon>Pseudomonadati</taxon>
        <taxon>Pseudomonadota</taxon>
        <taxon>Betaproteobacteria</taxon>
        <taxon>Burkholderiales</taxon>
        <taxon>Burkholderiaceae</taxon>
        <taxon>Paraburkholderia</taxon>
    </lineage>
</organism>
<comment type="caution">
    <text evidence="2">The sequence shown here is derived from an EMBL/GenBank/DDBJ whole genome shotgun (WGS) entry which is preliminary data.</text>
</comment>
<name>A0A848I5U4_9BURK</name>
<feature type="region of interest" description="Disordered" evidence="1">
    <location>
        <begin position="209"/>
        <end position="232"/>
    </location>
</feature>
<accession>A0A848I5U4</accession>
<dbReference type="EMBL" id="JABBGJ010000002">
    <property type="protein sequence ID" value="NML96622.1"/>
    <property type="molecule type" value="Genomic_DNA"/>
</dbReference>
<dbReference type="RefSeq" id="WP_169483609.1">
    <property type="nucleotide sequence ID" value="NZ_JABBGJ010000002.1"/>
</dbReference>
<dbReference type="Proteomes" id="UP000544134">
    <property type="component" value="Unassembled WGS sequence"/>
</dbReference>
<protein>
    <submittedName>
        <fullName evidence="2">Uncharacterized protein</fullName>
    </submittedName>
</protein>
<gene>
    <name evidence="2" type="ORF">HHL24_01400</name>
</gene>
<keyword evidence="3" id="KW-1185">Reference proteome</keyword>
<evidence type="ECO:0000256" key="1">
    <source>
        <dbReference type="SAM" id="MobiDB-lite"/>
    </source>
</evidence>
<evidence type="ECO:0000313" key="3">
    <source>
        <dbReference type="Proteomes" id="UP000544134"/>
    </source>
</evidence>
<evidence type="ECO:0000313" key="2">
    <source>
        <dbReference type="EMBL" id="NML96622.1"/>
    </source>
</evidence>
<dbReference type="AlphaFoldDB" id="A0A848I5U4"/>
<sequence>MKTVAQWSSGGIVAAVFALPVYTQAQATLPDGTLLISARIWQADVHVDSGHVNAVSEAIGIILNDPGQLSGVTLEDVIKPPSGFTLCGMAVTDTSINGGGGSWTVVYREDPAPSYRGNFTAVENQKYEGGTIKARLTIFAVPDGYATFISGQPQGSAYVWLTDKSNPLKISCTRNWDGGGNSFGILTTFHQNTDTDQFWSPVNIYLDPHRPPGCPPKGQPAAEQPRCGPPTF</sequence>